<evidence type="ECO:0000313" key="1">
    <source>
        <dbReference type="EMBL" id="KXN72742.1"/>
    </source>
</evidence>
<organism evidence="1 2">
    <name type="scientific">Conidiobolus coronatus (strain ATCC 28846 / CBS 209.66 / NRRL 28638)</name>
    <name type="common">Delacroixia coronata</name>
    <dbReference type="NCBI Taxonomy" id="796925"/>
    <lineage>
        <taxon>Eukaryota</taxon>
        <taxon>Fungi</taxon>
        <taxon>Fungi incertae sedis</taxon>
        <taxon>Zoopagomycota</taxon>
        <taxon>Entomophthoromycotina</taxon>
        <taxon>Entomophthoromycetes</taxon>
        <taxon>Entomophthorales</taxon>
        <taxon>Ancylistaceae</taxon>
        <taxon>Conidiobolus</taxon>
    </lineage>
</organism>
<protein>
    <submittedName>
        <fullName evidence="1">Uncharacterized protein</fullName>
    </submittedName>
</protein>
<accession>A0A137PCQ0</accession>
<dbReference type="InterPro" id="IPR036629">
    <property type="entry name" value="YjbJ_sf"/>
</dbReference>
<dbReference type="Proteomes" id="UP000070444">
    <property type="component" value="Unassembled WGS sequence"/>
</dbReference>
<gene>
    <name evidence="1" type="ORF">CONCODRAFT_77674</name>
</gene>
<dbReference type="EMBL" id="KQ964448">
    <property type="protein sequence ID" value="KXN72742.1"/>
    <property type="molecule type" value="Genomic_DNA"/>
</dbReference>
<sequence>MATVTEPANNTALLETDAFKLDTTAISPSTNAIPVNSTDDPLCQCPEPRNLKEIHTEECPTGLKMGEVVPPIHGMKAAKSVGSSTKARGTWKRVKGGIRIAIGKVFNNNSIKMKGKEDKKMGIDQLNSASGSRYNEYISQ</sequence>
<name>A0A137PCQ0_CONC2</name>
<evidence type="ECO:0000313" key="2">
    <source>
        <dbReference type="Proteomes" id="UP000070444"/>
    </source>
</evidence>
<dbReference type="AlphaFoldDB" id="A0A137PCQ0"/>
<keyword evidence="2" id="KW-1185">Reference proteome</keyword>
<dbReference type="SUPFAM" id="SSF69047">
    <property type="entry name" value="Hypothetical protein YjbJ"/>
    <property type="match status" value="1"/>
</dbReference>
<proteinExistence type="predicted"/>
<reference evidence="1 2" key="1">
    <citation type="journal article" date="2015" name="Genome Biol. Evol.">
        <title>Phylogenomic analyses indicate that early fungi evolved digesting cell walls of algal ancestors of land plants.</title>
        <authorList>
            <person name="Chang Y."/>
            <person name="Wang S."/>
            <person name="Sekimoto S."/>
            <person name="Aerts A.L."/>
            <person name="Choi C."/>
            <person name="Clum A."/>
            <person name="LaButti K.M."/>
            <person name="Lindquist E.A."/>
            <person name="Yee Ngan C."/>
            <person name="Ohm R.A."/>
            <person name="Salamov A.A."/>
            <person name="Grigoriev I.V."/>
            <person name="Spatafora J.W."/>
            <person name="Berbee M.L."/>
        </authorList>
    </citation>
    <scope>NUCLEOTIDE SEQUENCE [LARGE SCALE GENOMIC DNA]</scope>
    <source>
        <strain evidence="1 2">NRRL 28638</strain>
    </source>
</reference>